<evidence type="ECO:0000313" key="1">
    <source>
        <dbReference type="EMBL" id="OIN59757.1"/>
    </source>
</evidence>
<sequence>MLQTPSQTVGPYFAYGLTPEQYLYDFKSLVGNQLVNPLDEPEAITISGQVYDGNGNLIPDAMIEVWDAYNRRFGRFGTGTDAQNRFVFHTVKPGSVDGQAPHLSVIVFMRGQLIHAYTRLYFSDEAAANAQDTVLNQVPAERRSTLIARQTGGGYVFDIHMQGEYETVFFDI</sequence>
<comment type="caution">
    <text evidence="1">The sequence shown here is derived from an EMBL/GenBank/DDBJ whole genome shotgun (WGS) entry which is preliminary data.</text>
</comment>
<dbReference type="Gene3D" id="2.60.130.10">
    <property type="entry name" value="Aromatic compound dioxygenase"/>
    <property type="match status" value="1"/>
</dbReference>
<keyword evidence="2" id="KW-1185">Reference proteome</keyword>
<dbReference type="InterPro" id="IPR050770">
    <property type="entry name" value="Intradiol_RC_Dioxygenase"/>
</dbReference>
<reference evidence="1 2" key="1">
    <citation type="submission" date="2016-10" db="EMBL/GenBank/DDBJ databases">
        <title>Arsenicibacter rosenii gen. nov., sp. nov., an efficient arsenic-methylating bacterium isolated from an arsenic-contaminated paddy soil.</title>
        <authorList>
            <person name="Huang K."/>
        </authorList>
    </citation>
    <scope>NUCLEOTIDE SEQUENCE [LARGE SCALE GENOMIC DNA]</scope>
    <source>
        <strain evidence="1 2">SM-1</strain>
    </source>
</reference>
<dbReference type="PANTHER" id="PTHR33711:SF9">
    <property type="entry name" value="PROTOCATECHUATE 3,4-DIOXYGENASE ALPHA CHAIN"/>
    <property type="match status" value="1"/>
</dbReference>
<keyword evidence="1" id="KW-0223">Dioxygenase</keyword>
<evidence type="ECO:0000313" key="2">
    <source>
        <dbReference type="Proteomes" id="UP000181790"/>
    </source>
</evidence>
<dbReference type="SUPFAM" id="SSF49482">
    <property type="entry name" value="Aromatic compound dioxygenase"/>
    <property type="match status" value="1"/>
</dbReference>
<protein>
    <submittedName>
        <fullName evidence="1">Protocatechuate 3,4-dioxygenase subunit alpha</fullName>
    </submittedName>
</protein>
<proteinExistence type="predicted"/>
<organism evidence="1 2">
    <name type="scientific">Arsenicibacter rosenii</name>
    <dbReference type="NCBI Taxonomy" id="1750698"/>
    <lineage>
        <taxon>Bacteria</taxon>
        <taxon>Pseudomonadati</taxon>
        <taxon>Bacteroidota</taxon>
        <taxon>Cytophagia</taxon>
        <taxon>Cytophagales</taxon>
        <taxon>Spirosomataceae</taxon>
        <taxon>Arsenicibacter</taxon>
    </lineage>
</organism>
<dbReference type="GO" id="GO:0005506">
    <property type="term" value="F:iron ion binding"/>
    <property type="evidence" value="ECO:0007669"/>
    <property type="project" value="InterPro"/>
</dbReference>
<gene>
    <name evidence="1" type="ORF">BLX24_07825</name>
</gene>
<name>A0A1S2VLV5_9BACT</name>
<keyword evidence="1" id="KW-0560">Oxidoreductase</keyword>
<dbReference type="RefSeq" id="WP_071502557.1">
    <property type="nucleotide sequence ID" value="NZ_MORL01000003.1"/>
</dbReference>
<dbReference type="EMBL" id="MORL01000003">
    <property type="protein sequence ID" value="OIN59757.1"/>
    <property type="molecule type" value="Genomic_DNA"/>
</dbReference>
<dbReference type="PANTHER" id="PTHR33711">
    <property type="entry name" value="DIOXYGENASE, PUTATIVE (AFU_ORTHOLOGUE AFUA_2G02910)-RELATED"/>
    <property type="match status" value="1"/>
</dbReference>
<dbReference type="InterPro" id="IPR015889">
    <property type="entry name" value="Intradiol_dOase_core"/>
</dbReference>
<dbReference type="GO" id="GO:0016702">
    <property type="term" value="F:oxidoreductase activity, acting on single donors with incorporation of molecular oxygen, incorporation of two atoms of oxygen"/>
    <property type="evidence" value="ECO:0007669"/>
    <property type="project" value="InterPro"/>
</dbReference>
<dbReference type="OrthoDB" id="9805815at2"/>
<accession>A0A1S2VLV5</accession>
<dbReference type="AlphaFoldDB" id="A0A1S2VLV5"/>
<dbReference type="Proteomes" id="UP000181790">
    <property type="component" value="Unassembled WGS sequence"/>
</dbReference>